<dbReference type="SMART" id="SM00066">
    <property type="entry name" value="GAL4"/>
    <property type="match status" value="1"/>
</dbReference>
<name>M9LN17_PSEA3</name>
<feature type="region of interest" description="Disordered" evidence="6">
    <location>
        <begin position="79"/>
        <end position="119"/>
    </location>
</feature>
<dbReference type="CDD" id="cd00067">
    <property type="entry name" value="GAL4"/>
    <property type="match status" value="1"/>
</dbReference>
<dbReference type="SUPFAM" id="SSF57701">
    <property type="entry name" value="Zn2/Cys6 DNA-binding domain"/>
    <property type="match status" value="1"/>
</dbReference>
<evidence type="ECO:0000256" key="4">
    <source>
        <dbReference type="ARBA" id="ARBA00023163"/>
    </source>
</evidence>
<keyword evidence="5" id="KW-0539">Nucleus</keyword>
<proteinExistence type="predicted"/>
<feature type="compositionally biased region" description="Polar residues" evidence="6">
    <location>
        <begin position="504"/>
        <end position="523"/>
    </location>
</feature>
<dbReference type="Pfam" id="PF00172">
    <property type="entry name" value="Zn_clus"/>
    <property type="match status" value="1"/>
</dbReference>
<dbReference type="InterPro" id="IPR001138">
    <property type="entry name" value="Zn2Cys6_DnaBD"/>
</dbReference>
<feature type="region of interest" description="Disordered" evidence="6">
    <location>
        <begin position="454"/>
        <end position="523"/>
    </location>
</feature>
<feature type="region of interest" description="Disordered" evidence="6">
    <location>
        <begin position="140"/>
        <end position="255"/>
    </location>
</feature>
<dbReference type="GO" id="GO:0008270">
    <property type="term" value="F:zinc ion binding"/>
    <property type="evidence" value="ECO:0007669"/>
    <property type="project" value="InterPro"/>
</dbReference>
<evidence type="ECO:0000313" key="9">
    <source>
        <dbReference type="Proteomes" id="UP000011976"/>
    </source>
</evidence>
<feature type="compositionally biased region" description="Basic and acidic residues" evidence="6">
    <location>
        <begin position="1144"/>
        <end position="1153"/>
    </location>
</feature>
<dbReference type="FunFam" id="4.10.240.10:FF:000034">
    <property type="entry name" value="Chromosome 16, whole genome shotgun sequence"/>
    <property type="match status" value="1"/>
</dbReference>
<dbReference type="InterPro" id="IPR036864">
    <property type="entry name" value="Zn2-C6_fun-type_DNA-bd_sf"/>
</dbReference>
<feature type="compositionally biased region" description="Low complexity" evidence="6">
    <location>
        <begin position="1163"/>
        <end position="1185"/>
    </location>
</feature>
<reference evidence="9" key="1">
    <citation type="journal article" date="2013" name="Genome Announc.">
        <title>Genome sequence of the basidiomycetous yeast Pseudozyma antarctica T-34, a producer of the glycolipid biosurfactants mannosylerythritol lipids.</title>
        <authorList>
            <person name="Morita T."/>
            <person name="Koike H."/>
            <person name="Koyama Y."/>
            <person name="Hagiwara H."/>
            <person name="Ito E."/>
            <person name="Fukuoka T."/>
            <person name="Imura T."/>
            <person name="Machida M."/>
            <person name="Kitamoto D."/>
        </authorList>
    </citation>
    <scope>NUCLEOTIDE SEQUENCE [LARGE SCALE GENOMIC DNA]</scope>
    <source>
        <strain evidence="9">T-34</strain>
    </source>
</reference>
<evidence type="ECO:0000256" key="3">
    <source>
        <dbReference type="ARBA" id="ARBA00023125"/>
    </source>
</evidence>
<feature type="domain" description="Zn(2)-C6 fungal-type" evidence="7">
    <location>
        <begin position="256"/>
        <end position="288"/>
    </location>
</feature>
<feature type="compositionally biased region" description="Basic and acidic residues" evidence="6">
    <location>
        <begin position="882"/>
        <end position="907"/>
    </location>
</feature>
<keyword evidence="4" id="KW-0804">Transcription</keyword>
<protein>
    <recommendedName>
        <fullName evidence="7">Zn(2)-C6 fungal-type domain-containing protein</fullName>
    </recommendedName>
</protein>
<feature type="region of interest" description="Disordered" evidence="6">
    <location>
        <begin position="1126"/>
        <end position="1208"/>
    </location>
</feature>
<dbReference type="PANTHER" id="PTHR31845:SF19">
    <property type="entry name" value="TRANSCRIPTION FACTOR DOMAIN-CONTAINING PROTEIN"/>
    <property type="match status" value="1"/>
</dbReference>
<dbReference type="Gene3D" id="4.10.240.10">
    <property type="entry name" value="Zn(2)-C6 fungal-type DNA-binding domain"/>
    <property type="match status" value="1"/>
</dbReference>
<accession>M9LN17</accession>
<evidence type="ECO:0000259" key="7">
    <source>
        <dbReference type="PROSITE" id="PS50048"/>
    </source>
</evidence>
<keyword evidence="2" id="KW-0805">Transcription regulation</keyword>
<gene>
    <name evidence="8" type="ORF">PANT_8c00058</name>
</gene>
<dbReference type="GO" id="GO:0000981">
    <property type="term" value="F:DNA-binding transcription factor activity, RNA polymerase II-specific"/>
    <property type="evidence" value="ECO:0007669"/>
    <property type="project" value="InterPro"/>
</dbReference>
<dbReference type="OrthoDB" id="2123952at2759"/>
<evidence type="ECO:0000256" key="1">
    <source>
        <dbReference type="ARBA" id="ARBA00004123"/>
    </source>
</evidence>
<dbReference type="EMBL" id="DF196774">
    <property type="protein sequence ID" value="GAC73076.1"/>
    <property type="molecule type" value="Genomic_DNA"/>
</dbReference>
<organism evidence="8 9">
    <name type="scientific">Pseudozyma antarctica (strain T-34)</name>
    <name type="common">Yeast</name>
    <name type="synonym">Candida antarctica</name>
    <dbReference type="NCBI Taxonomy" id="1151754"/>
    <lineage>
        <taxon>Eukaryota</taxon>
        <taxon>Fungi</taxon>
        <taxon>Dikarya</taxon>
        <taxon>Basidiomycota</taxon>
        <taxon>Ustilaginomycotina</taxon>
        <taxon>Ustilaginomycetes</taxon>
        <taxon>Ustilaginales</taxon>
        <taxon>Ustilaginaceae</taxon>
        <taxon>Moesziomyces</taxon>
    </lineage>
</organism>
<dbReference type="GO" id="GO:0005634">
    <property type="term" value="C:nucleus"/>
    <property type="evidence" value="ECO:0007669"/>
    <property type="project" value="UniProtKB-SubCell"/>
</dbReference>
<feature type="compositionally biased region" description="Polar residues" evidence="6">
    <location>
        <begin position="395"/>
        <end position="414"/>
    </location>
</feature>
<feature type="region of interest" description="Disordered" evidence="6">
    <location>
        <begin position="294"/>
        <end position="417"/>
    </location>
</feature>
<dbReference type="PROSITE" id="PS50048">
    <property type="entry name" value="ZN2_CY6_FUNGAL_2"/>
    <property type="match status" value="1"/>
</dbReference>
<feature type="compositionally biased region" description="Low complexity" evidence="6">
    <location>
        <begin position="213"/>
        <end position="236"/>
    </location>
</feature>
<evidence type="ECO:0000256" key="6">
    <source>
        <dbReference type="SAM" id="MobiDB-lite"/>
    </source>
</evidence>
<evidence type="ECO:0000313" key="8">
    <source>
        <dbReference type="EMBL" id="GAC73076.1"/>
    </source>
</evidence>
<feature type="region of interest" description="Disordered" evidence="6">
    <location>
        <begin position="874"/>
        <end position="916"/>
    </location>
</feature>
<feature type="compositionally biased region" description="Polar residues" evidence="6">
    <location>
        <begin position="1186"/>
        <end position="1208"/>
    </location>
</feature>
<dbReference type="InterPro" id="IPR051089">
    <property type="entry name" value="prtT"/>
</dbReference>
<dbReference type="GO" id="GO:0000976">
    <property type="term" value="F:transcription cis-regulatory region binding"/>
    <property type="evidence" value="ECO:0007669"/>
    <property type="project" value="TreeGrafter"/>
</dbReference>
<feature type="compositionally biased region" description="Polar residues" evidence="6">
    <location>
        <begin position="159"/>
        <end position="169"/>
    </location>
</feature>
<dbReference type="PANTHER" id="PTHR31845">
    <property type="entry name" value="FINGER DOMAIN PROTEIN, PUTATIVE-RELATED"/>
    <property type="match status" value="1"/>
</dbReference>
<dbReference type="Proteomes" id="UP000011976">
    <property type="component" value="Unassembled WGS sequence"/>
</dbReference>
<keyword evidence="3" id="KW-0238">DNA-binding</keyword>
<sequence length="1372" mass="148035">MYCILSSWFPFAFDLDLVHLRNSECCLLSAGCKGSSYHNAIHPPHRLLTSARLSTSHRQQVQESALLLLRTPSLAESRNAVHQSGELEAVEASRHHSGRLPGLVPSRRIGSHSQPSPPPQLVIAVSRALDDAGRKVVSAMATPPTPHASSPSRRLPSTAPLSTFATGHTSSAASSRPSRDDATGLYNQSARTLDLQRRREHSTSRHEPGAYQPSSKPTSRSPTKNVASSTASTSSAARRKSNMNSDKAEKRRSSRACLECRLAKTKCHVTDNQDVCDRCAKFSFDCRFVRHHRGRKPVSKLAAIDPDDIDGAPGSSRHGGSHGYDGSEDDLATDHDSDSANEDIAPKNEQGPSGQDDADATHPAQAGRPSAREHDVSGPASSDGAQRRSRDMASTKASSGRSNSKARMQRNANNLHELDTSARRRIWEMLAQKIPQRGSTYTFVSKGEVAHDNLQASTSSSKSAGTGASSKRASSPSSASALDRKDAARESAAGSTAEDDPSRPSANDSASTQPKQASAPSQHFASTFRNLLRPVDKRAAASTAQEEAASAVAARYPRLPETLNLFGSKDPVDLGILSMAAARRLYAYYFEHLNPWGMNFDPKLVSHDAVRASSSYLYSTILYLASRYIELADGEDDSPAFFPPTFARPRPDDDRITSAISAQLGTHVRSLAIMAFALGDRRMETGVAMYLSSVWKEADDHFTILYCSYAAKIMSDIPTELLSLLPSSDAANARVKNGIKQKDDAETSAALQQQRSRRNQQRQFLFHFIQEHTHLLHFAPRPNFDRGPSLLRNLLAWADDALATEDDILLCADIDSVLLQTKYKSIMERAQAQEKDTLYGGSECFLLLQSFMDELEGWRSRWELQARKINERFGRSAAPSPPEHKSDHDAGAPAADKSENGNKRKEDEGPEDGVGHLPLDARMHLLSVMRSSLVMQVSSIAFRASLRDINKAKPAAAGKASSTSAFSPSALSAMDDRAEQVYYTCLDSALNLLVHTVQMPPSILRHAQDMIMVLAPHAALLATYLISLPLPSVPPHYAASAASDRMGYEYAKVKTRVRRRKEYERKCLELMRDTRESFRLAQVRADDHVGLCAQYFDSLLNVIEGESVENVASAAAPARQGRSLLSNTSVLAGTKRSRSSLDTQRGEGGEHEAPSAPRGVTQTASSDAAAGRSSSAGPTPGSRTSAQMGAQPHSSLRHSAQSHGTSNMDASAAETLLNLHSESHPFGSEADEAAAANEGSSRVFPAGGYYGSGTHLAHPRAHTASTPPSSTSAAAGSFSPGSFVSSGMFGHFVPPSSSSIPNSPQHTYPHHHHHPHYPAVAHPNAAEFAFAPGMVAAQGTATPTGAAGTGTSTPVDWTWLQSFLEVPEFSWM</sequence>
<feature type="compositionally biased region" description="Low complexity" evidence="6">
    <location>
        <begin position="456"/>
        <end position="481"/>
    </location>
</feature>
<feature type="compositionally biased region" description="Basic and acidic residues" evidence="6">
    <location>
        <begin position="194"/>
        <end position="208"/>
    </location>
</feature>
<evidence type="ECO:0000256" key="2">
    <source>
        <dbReference type="ARBA" id="ARBA00023015"/>
    </source>
</evidence>
<comment type="subcellular location">
    <subcellularLocation>
        <location evidence="1">Nucleus</location>
    </subcellularLocation>
</comment>
<dbReference type="PROSITE" id="PS00463">
    <property type="entry name" value="ZN2_CY6_FUNGAL_1"/>
    <property type="match status" value="1"/>
</dbReference>
<feature type="compositionally biased region" description="Low complexity" evidence="6">
    <location>
        <begin position="140"/>
        <end position="152"/>
    </location>
</feature>
<evidence type="ECO:0000256" key="5">
    <source>
        <dbReference type="ARBA" id="ARBA00023242"/>
    </source>
</evidence>